<dbReference type="PANTHER" id="PTHR47074:SF78">
    <property type="entry name" value="GB|AAF30348.1-RELATED"/>
    <property type="match status" value="1"/>
</dbReference>
<accession>A0A8T1XLT9</accession>
<dbReference type="GO" id="GO:0004523">
    <property type="term" value="F:RNA-DNA hybrid ribonuclease activity"/>
    <property type="evidence" value="ECO:0007669"/>
    <property type="project" value="InterPro"/>
</dbReference>
<dbReference type="GO" id="GO:0003676">
    <property type="term" value="F:nucleic acid binding"/>
    <property type="evidence" value="ECO:0007669"/>
    <property type="project" value="InterPro"/>
</dbReference>
<dbReference type="EMBL" id="JAEFBK010000013">
    <property type="protein sequence ID" value="KAG7532750.1"/>
    <property type="molecule type" value="Genomic_DNA"/>
</dbReference>
<dbReference type="InterPro" id="IPR052929">
    <property type="entry name" value="RNase_H-like_EbsB-rel"/>
</dbReference>
<keyword evidence="4" id="KW-1185">Reference proteome</keyword>
<dbReference type="InterPro" id="IPR044730">
    <property type="entry name" value="RNase_H-like_dom_plant"/>
</dbReference>
<gene>
    <name evidence="3" type="ORF">ISN45_Aa08g004080</name>
</gene>
<comment type="caution">
    <text evidence="3">The sequence shown here is derived from an EMBL/GenBank/DDBJ whole genome shotgun (WGS) entry which is preliminary data.</text>
</comment>
<protein>
    <submittedName>
        <fullName evidence="3">Reverse transcriptase zinc-binding domain</fullName>
    </submittedName>
</protein>
<dbReference type="Pfam" id="PF13966">
    <property type="entry name" value="zf-RVT"/>
    <property type="match status" value="1"/>
</dbReference>
<dbReference type="AlphaFoldDB" id="A0A8T1XLT9"/>
<keyword evidence="3" id="KW-0808">Transferase</keyword>
<organism evidence="3 4">
    <name type="scientific">Arabidopsis thaliana x Arabidopsis arenosa</name>
    <dbReference type="NCBI Taxonomy" id="1240361"/>
    <lineage>
        <taxon>Eukaryota</taxon>
        <taxon>Viridiplantae</taxon>
        <taxon>Streptophyta</taxon>
        <taxon>Embryophyta</taxon>
        <taxon>Tracheophyta</taxon>
        <taxon>Spermatophyta</taxon>
        <taxon>Magnoliopsida</taxon>
        <taxon>eudicotyledons</taxon>
        <taxon>Gunneridae</taxon>
        <taxon>Pentapetalae</taxon>
        <taxon>rosids</taxon>
        <taxon>malvids</taxon>
        <taxon>Brassicales</taxon>
        <taxon>Brassicaceae</taxon>
        <taxon>Camelineae</taxon>
        <taxon>Arabidopsis</taxon>
    </lineage>
</organism>
<dbReference type="Pfam" id="PF13456">
    <property type="entry name" value="RVT_3"/>
    <property type="match status" value="1"/>
</dbReference>
<dbReference type="CDD" id="cd06222">
    <property type="entry name" value="RNase_H_like"/>
    <property type="match status" value="1"/>
</dbReference>
<evidence type="ECO:0000313" key="3">
    <source>
        <dbReference type="EMBL" id="KAG7532750.1"/>
    </source>
</evidence>
<dbReference type="GO" id="GO:0003964">
    <property type="term" value="F:RNA-directed DNA polymerase activity"/>
    <property type="evidence" value="ECO:0007669"/>
    <property type="project" value="UniProtKB-KW"/>
</dbReference>
<keyword evidence="3" id="KW-0548">Nucleotidyltransferase</keyword>
<evidence type="ECO:0000313" key="4">
    <source>
        <dbReference type="Proteomes" id="UP000694240"/>
    </source>
</evidence>
<dbReference type="PANTHER" id="PTHR47074">
    <property type="entry name" value="BNAC02G40300D PROTEIN"/>
    <property type="match status" value="1"/>
</dbReference>
<keyword evidence="3" id="KW-0695">RNA-directed DNA polymerase</keyword>
<reference evidence="3 4" key="1">
    <citation type="submission" date="2020-12" db="EMBL/GenBank/DDBJ databases">
        <title>Concerted genomic and epigenomic changes stabilize Arabidopsis allopolyploids.</title>
        <authorList>
            <person name="Chen Z."/>
        </authorList>
    </citation>
    <scope>NUCLEOTIDE SEQUENCE [LARGE SCALE GENOMIC DNA]</scope>
    <source>
        <strain evidence="3">Allo738</strain>
        <tissue evidence="3">Leaf</tissue>
    </source>
</reference>
<name>A0A8T1XLT9_9BRAS</name>
<feature type="domain" description="Reverse transcriptase zinc-binding" evidence="2">
    <location>
        <begin position="19"/>
        <end position="86"/>
    </location>
</feature>
<evidence type="ECO:0000259" key="2">
    <source>
        <dbReference type="Pfam" id="PF13966"/>
    </source>
</evidence>
<evidence type="ECO:0000259" key="1">
    <source>
        <dbReference type="Pfam" id="PF13456"/>
    </source>
</evidence>
<feature type="domain" description="RNase H type-1" evidence="1">
    <location>
        <begin position="202"/>
        <end position="323"/>
    </location>
</feature>
<dbReference type="Proteomes" id="UP000694240">
    <property type="component" value="Chromosome 13"/>
</dbReference>
<dbReference type="InterPro" id="IPR002156">
    <property type="entry name" value="RNaseH_domain"/>
</dbReference>
<sequence length="352" mass="40947">MNLSIADDEPKAPLATNPDIATRIWSLNIVPKLKHFLWRYASKAIGIAENLRRRNMNVNPYCSRCCNELETNDHTLFSCPFVQPIWRAAGVPTQDLWNRNKPFEDKLRLLFTLHDNNHIDRVSRYLPFWLMWRIWKTRNDLVFNRKVTKIEDTVSQELIDTKEWLDCQDSNKGRQTGGQPVEVRSSRRGSWCKPSRGWVKCNYDASHYEGVTPSGLGWIIRDSHGTCLECGMGKFQGRLTVEEAECTTFIWAIQATWALGYRHVEFEGDNASIVKLINEKGTNLRLQHYLNEIWQWRSKFTSMKVTFRHREQNGCADFLAKKAVQSSTNYSLYHCCPSFLNSFVNMDASFGY</sequence>
<dbReference type="InterPro" id="IPR026960">
    <property type="entry name" value="RVT-Znf"/>
</dbReference>
<proteinExistence type="predicted"/>